<dbReference type="GO" id="GO:0005886">
    <property type="term" value="C:plasma membrane"/>
    <property type="evidence" value="ECO:0007669"/>
    <property type="project" value="TreeGrafter"/>
</dbReference>
<accession>A0A8C5WGG7</accession>
<evidence type="ECO:0000256" key="3">
    <source>
        <dbReference type="SAM" id="Phobius"/>
    </source>
</evidence>
<dbReference type="GO" id="GO:0012505">
    <property type="term" value="C:endomembrane system"/>
    <property type="evidence" value="ECO:0007669"/>
    <property type="project" value="TreeGrafter"/>
</dbReference>
<dbReference type="InterPro" id="IPR059001">
    <property type="entry name" value="STX17_N"/>
</dbReference>
<evidence type="ECO:0000259" key="4">
    <source>
        <dbReference type="PROSITE" id="PS50192"/>
    </source>
</evidence>
<dbReference type="InterPro" id="IPR000727">
    <property type="entry name" value="T_SNARE_dom"/>
</dbReference>
<organism evidence="5 6">
    <name type="scientific">Leptobrachium leishanense</name>
    <name type="common">Leishan spiny toad</name>
    <dbReference type="NCBI Taxonomy" id="445787"/>
    <lineage>
        <taxon>Eukaryota</taxon>
        <taxon>Metazoa</taxon>
        <taxon>Chordata</taxon>
        <taxon>Craniata</taxon>
        <taxon>Vertebrata</taxon>
        <taxon>Euteleostomi</taxon>
        <taxon>Amphibia</taxon>
        <taxon>Batrachia</taxon>
        <taxon>Anura</taxon>
        <taxon>Pelobatoidea</taxon>
        <taxon>Megophryidae</taxon>
        <taxon>Leptobrachium</taxon>
    </lineage>
</organism>
<dbReference type="InterPro" id="IPR010989">
    <property type="entry name" value="SNARE"/>
</dbReference>
<keyword evidence="3" id="KW-1133">Transmembrane helix</keyword>
<dbReference type="GO" id="GO:0048278">
    <property type="term" value="P:vesicle docking"/>
    <property type="evidence" value="ECO:0007669"/>
    <property type="project" value="TreeGrafter"/>
</dbReference>
<dbReference type="OrthoDB" id="10035606at2759"/>
<dbReference type="Pfam" id="PF26585">
    <property type="entry name" value="STX17_N"/>
    <property type="match status" value="1"/>
</dbReference>
<dbReference type="Ensembl" id="ENSLLET00000037787.1">
    <property type="protein sequence ID" value="ENSLLEP00000036385.1"/>
    <property type="gene ID" value="ENSLLEG00000023052.1"/>
</dbReference>
<dbReference type="GO" id="GO:0006906">
    <property type="term" value="P:vesicle fusion"/>
    <property type="evidence" value="ECO:0007669"/>
    <property type="project" value="TreeGrafter"/>
</dbReference>
<evidence type="ECO:0000313" key="5">
    <source>
        <dbReference type="Ensembl" id="ENSLLEP00000036385.1"/>
    </source>
</evidence>
<reference evidence="5" key="2">
    <citation type="submission" date="2025-09" db="UniProtKB">
        <authorList>
            <consortium name="Ensembl"/>
        </authorList>
    </citation>
    <scope>IDENTIFICATION</scope>
</reference>
<dbReference type="GO" id="GO:0006887">
    <property type="term" value="P:exocytosis"/>
    <property type="evidence" value="ECO:0007669"/>
    <property type="project" value="TreeGrafter"/>
</dbReference>
<dbReference type="GeneTree" id="ENSGT01000000214440"/>
<sequence length="287" mass="31847">MLTNEEKVSYRRLEPAVQKFIKVAVPTDLGRLKNHQLNIEKYRRSKSWDLLHKEQINAGRTVQQLRSNILEMESLLRRVKTEDFVTLTKVLNPVRASATLAITDFLELQSKSTENVNSHSRRRSVIELQDSLTEAPEISNDNSCQISSAHSEIHQDQYVLESWAALEKDLLEVSTLVNEFSHCVHSQQEMIDNIEDNVNTAALNVEEGTKNLGEAAKYKLAMLPAAGAVIGGILGGPIGLMAGFKVVGIATALGGGILGFKGGKYFQRKKEDVIEDQISSTEDKTDT</sequence>
<dbReference type="Proteomes" id="UP000694569">
    <property type="component" value="Unplaced"/>
</dbReference>
<dbReference type="PANTHER" id="PTHR19957:SF139">
    <property type="entry name" value="SYNTAXIN-17"/>
    <property type="match status" value="1"/>
</dbReference>
<dbReference type="PANTHER" id="PTHR19957">
    <property type="entry name" value="SYNTAXIN"/>
    <property type="match status" value="1"/>
</dbReference>
<dbReference type="Gene3D" id="1.20.5.110">
    <property type="match status" value="1"/>
</dbReference>
<feature type="domain" description="T-SNARE coiled-coil homology" evidence="4">
    <location>
        <begin position="166"/>
        <end position="215"/>
    </location>
</feature>
<comment type="similarity">
    <text evidence="1">Belongs to the syntaxin family.</text>
</comment>
<evidence type="ECO:0000256" key="1">
    <source>
        <dbReference type="ARBA" id="ARBA00009063"/>
    </source>
</evidence>
<keyword evidence="3" id="KW-0812">Transmembrane</keyword>
<dbReference type="GO" id="GO:0006886">
    <property type="term" value="P:intracellular protein transport"/>
    <property type="evidence" value="ECO:0007669"/>
    <property type="project" value="TreeGrafter"/>
</dbReference>
<dbReference type="SMART" id="SM00397">
    <property type="entry name" value="t_SNARE"/>
    <property type="match status" value="1"/>
</dbReference>
<dbReference type="SUPFAM" id="SSF47661">
    <property type="entry name" value="t-snare proteins"/>
    <property type="match status" value="1"/>
</dbReference>
<dbReference type="PROSITE" id="PS50192">
    <property type="entry name" value="T_SNARE"/>
    <property type="match status" value="1"/>
</dbReference>
<keyword evidence="2" id="KW-0175">Coiled coil</keyword>
<proteinExistence type="inferred from homology"/>
<evidence type="ECO:0000256" key="2">
    <source>
        <dbReference type="ARBA" id="ARBA00023054"/>
    </source>
</evidence>
<name>A0A8C5WGG7_9ANUR</name>
<dbReference type="GO" id="GO:0031201">
    <property type="term" value="C:SNARE complex"/>
    <property type="evidence" value="ECO:0007669"/>
    <property type="project" value="TreeGrafter"/>
</dbReference>
<dbReference type="GO" id="GO:0000149">
    <property type="term" value="F:SNARE binding"/>
    <property type="evidence" value="ECO:0007669"/>
    <property type="project" value="TreeGrafter"/>
</dbReference>
<dbReference type="GO" id="GO:0000421">
    <property type="term" value="C:autophagosome membrane"/>
    <property type="evidence" value="ECO:0007669"/>
    <property type="project" value="TreeGrafter"/>
</dbReference>
<reference evidence="5" key="1">
    <citation type="submission" date="2025-08" db="UniProtKB">
        <authorList>
            <consortium name="Ensembl"/>
        </authorList>
    </citation>
    <scope>IDENTIFICATION</scope>
</reference>
<keyword evidence="6" id="KW-1185">Reference proteome</keyword>
<feature type="transmembrane region" description="Helical" evidence="3">
    <location>
        <begin position="242"/>
        <end position="260"/>
    </location>
</feature>
<dbReference type="GO" id="GO:0005484">
    <property type="term" value="F:SNAP receptor activity"/>
    <property type="evidence" value="ECO:0007669"/>
    <property type="project" value="TreeGrafter"/>
</dbReference>
<dbReference type="Pfam" id="PF05739">
    <property type="entry name" value="SNARE"/>
    <property type="match status" value="1"/>
</dbReference>
<protein>
    <recommendedName>
        <fullName evidence="4">t-SNARE coiled-coil homology domain-containing protein</fullName>
    </recommendedName>
</protein>
<keyword evidence="3" id="KW-0472">Membrane</keyword>
<evidence type="ECO:0000313" key="6">
    <source>
        <dbReference type="Proteomes" id="UP000694569"/>
    </source>
</evidence>
<dbReference type="AlphaFoldDB" id="A0A8C5WGG7"/>
<dbReference type="InterPro" id="IPR045242">
    <property type="entry name" value="Syntaxin"/>
</dbReference>